<dbReference type="GO" id="GO:0046872">
    <property type="term" value="F:metal ion binding"/>
    <property type="evidence" value="ECO:0007669"/>
    <property type="project" value="UniProtKB-KW"/>
</dbReference>
<feature type="compositionally biased region" description="Low complexity" evidence="8">
    <location>
        <begin position="59"/>
        <end position="71"/>
    </location>
</feature>
<dbReference type="SUPFAM" id="SSF48239">
    <property type="entry name" value="Terpenoid cyclases/Protein prenyltransferases"/>
    <property type="match status" value="1"/>
</dbReference>
<dbReference type="CDD" id="cd11296">
    <property type="entry name" value="O-FucT_like"/>
    <property type="match status" value="1"/>
</dbReference>
<dbReference type="InterPro" id="IPR045089">
    <property type="entry name" value="PGGT1B-like"/>
</dbReference>
<dbReference type="Pfam" id="PF00432">
    <property type="entry name" value="Prenyltrans"/>
    <property type="match status" value="1"/>
</dbReference>
<feature type="compositionally biased region" description="Polar residues" evidence="8">
    <location>
        <begin position="348"/>
        <end position="360"/>
    </location>
</feature>
<comment type="cofactor">
    <cofactor evidence="1">
        <name>Zn(2+)</name>
        <dbReference type="ChEBI" id="CHEBI:29105"/>
    </cofactor>
</comment>
<feature type="compositionally biased region" description="Polar residues" evidence="8">
    <location>
        <begin position="379"/>
        <end position="388"/>
    </location>
</feature>
<reference evidence="12 13" key="1">
    <citation type="journal article" date="2020" name="ISME J.">
        <title>Uncovering the hidden diversity of litter-decomposition mechanisms in mushroom-forming fungi.</title>
        <authorList>
            <person name="Floudas D."/>
            <person name="Bentzer J."/>
            <person name="Ahren D."/>
            <person name="Johansson T."/>
            <person name="Persson P."/>
            <person name="Tunlid A."/>
        </authorList>
    </citation>
    <scope>NUCLEOTIDE SEQUENCE [LARGE SCALE GENOMIC DNA]</scope>
    <source>
        <strain evidence="12 13">CBS 661.87</strain>
    </source>
</reference>
<feature type="region of interest" description="Disordered" evidence="8">
    <location>
        <begin position="1"/>
        <end position="177"/>
    </location>
</feature>
<feature type="domain" description="Prenyltransferase alpha-alpha toroid" evidence="10">
    <location>
        <begin position="650"/>
        <end position="881"/>
    </location>
</feature>
<keyword evidence="9" id="KW-1133">Transmembrane helix</keyword>
<protein>
    <submittedName>
        <fullName evidence="12">Uncharacterized protein</fullName>
    </submittedName>
</protein>
<feature type="compositionally biased region" description="Polar residues" evidence="8">
    <location>
        <begin position="1"/>
        <end position="20"/>
    </location>
</feature>
<name>A0A8H5HG78_9AGAR</name>
<dbReference type="InterPro" id="IPR001330">
    <property type="entry name" value="Prenyltrans"/>
</dbReference>
<dbReference type="Proteomes" id="UP000565441">
    <property type="component" value="Unassembled WGS sequence"/>
</dbReference>
<feature type="region of interest" description="Disordered" evidence="8">
    <location>
        <begin position="197"/>
        <end position="281"/>
    </location>
</feature>
<dbReference type="Gene3D" id="3.40.50.11350">
    <property type="match status" value="1"/>
</dbReference>
<keyword evidence="9" id="KW-0812">Transmembrane</keyword>
<feature type="domain" description="NOT2/NOT3/NOT5 C-terminal" evidence="11">
    <location>
        <begin position="481"/>
        <end position="605"/>
    </location>
</feature>
<dbReference type="GO" id="GO:0030015">
    <property type="term" value="C:CCR4-NOT core complex"/>
    <property type="evidence" value="ECO:0007669"/>
    <property type="project" value="UniProtKB-ARBA"/>
</dbReference>
<dbReference type="GO" id="GO:0005953">
    <property type="term" value="C:CAAX-protein geranylgeranyltransferase complex"/>
    <property type="evidence" value="ECO:0007669"/>
    <property type="project" value="TreeGrafter"/>
</dbReference>
<sequence>MNRPGQPQQRPPSLTQNPGINSPFRPAYSGYGLPPRNVNALPGSGYVAGMQPNTHRAPSQQSQVQSMVAQSTPGFIQQRGQSSFAFGGGLGQHLSSTNLQQQQQQQSSSHQQQQTNGTSVSLPPHLAQTPNLPNSQSVSSASDVGLDPNDFPALGSTPANSTSTGSNGASGGGSTTSYASQAGTALGGAGAGTIGGGAGGSTNQARDFTPDDFPALGGQSQTQVQNGQNSSQDNQSHPPGLNGFSDPLQQQHRQNLLGALGGSLQPGTPGMLSLGQSRNVHPGFQQGQVEAEKQQQRNNLAIKLNQAHAWSSPDANPGSQSQGTDTGVNLAAFSNTPQTPSTQSQQNGTHSTQTASTTHLNAPPGVPPPPYAHTPASANASGQPQYASNGAPGESNPSSNSNNPNTHQNPAALQPNSIPHAQHHPQTPAQQVLVSAADRWGLLGLLAMLKNVGSDLDQGMSGIGMDLGTMGLDMGYSGDLYSTFITPWADNSAARTVEPDFHLPTCYASVQAPPPGPNKASAFSDETLFFMFYSSPRDALQEVAAQELWNRNWRYHKDLRLWITKESGTSPSQKVPGGEQGQYTFWDPENWAKERKDMTVLYADLEEKTVPAFAQAPTLVPVTQAVGQQQHQGQGVTQPVYDHRPLCPPLLSLAILRDDFSRLDRAGLLDFIRACQRDDGSFSTVPGSNETDLRSLYCAFAISAMLNDWSAVNKDSAMAFIASCRTYEGGYGQAPFCEAQGGTTYIAIASLHLVPHTSASPLTSAERILTIRWLLSNQHPSGGFCGRTGKDADACYCFWCGAALQILGAGDLVDMRALAMFMVNCQFKYGGIAKAPGETPDPYHTYLSLAALSIYSPALAMGPNHTHAASWTFDPLDPLLNAREETAQWARKNMCASGDLDEALSRLRLPELRLSRPMAMNLPPLCRPSTKAPPVPDVQLVACLWCVFMFPPPISPTHSLTAQLTSPAPSRPQHPPTPPPAHVHAPSPAPLFILNTPRHVGDDTASRTVMHIVNRIIDGGGEDGAAQAQSQMQMLKHAHTGSSVCPSPPPPFPPACSAILCRTRDGNSASLYQGMFIQFIHVFYTDAVMARSHFALMFDVLRGLAGYHQKLFQQILGRIVNAPSWPHRRPSLGAMPFPYSARATFTRHKLHFIIAFIISFILLFLVVSPAHTYQRFLKPQNQPPQIYQETRSQPKVPPPKYESLRRWEENLPQHNLDLPFPEGKGGRYVKFSNQIVMLGWNNVLNEVLMNAHLAYASKRAYVFKDYVWKPDYYPWPEKQRLQNPPRTPLGALIGGTVVGQPFDDGNDSPRSISEKWFDVVCPRSERRIIYTGDVKPNVTWKQGDETFDHWAKVLRDAPERCVEVQASGDDKFPQVFDLWLWGSDRILPLWDSFSKSPTSRLLRTSPIVGAAVKRNEYLFVPRGPRPAHPVSADPYDRMLAMHIRRGDFKGACLHLATWNSTFYSWNLLPQLPDRLVFAPHIVWNTTEYHDAHSERCLPDFDAIIRKARNSREDYVKASPGRKRGLDIMYLLTNEKGVWIEKLKTSLRKDGWNTIVTSNDLELDSEGIDTGMAIDMDIARKAAVFVGNGWSSFTSNINHRRLVDGKEPISIRFW</sequence>
<feature type="transmembrane region" description="Helical" evidence="9">
    <location>
        <begin position="1150"/>
        <end position="1168"/>
    </location>
</feature>
<comment type="caution">
    <text evidence="12">The sequence shown here is derived from an EMBL/GenBank/DDBJ whole genome shotgun (WGS) entry which is preliminary data.</text>
</comment>
<keyword evidence="13" id="KW-1185">Reference proteome</keyword>
<gene>
    <name evidence="12" type="ORF">D9615_002749</name>
</gene>
<evidence type="ECO:0000256" key="7">
    <source>
        <dbReference type="ARBA" id="ARBA00022833"/>
    </source>
</evidence>
<evidence type="ECO:0000256" key="6">
    <source>
        <dbReference type="ARBA" id="ARBA00022737"/>
    </source>
</evidence>
<evidence type="ECO:0000259" key="10">
    <source>
        <dbReference type="Pfam" id="PF00432"/>
    </source>
</evidence>
<dbReference type="EMBL" id="JAACJP010000008">
    <property type="protein sequence ID" value="KAF5382601.1"/>
    <property type="molecule type" value="Genomic_DNA"/>
</dbReference>
<dbReference type="GO" id="GO:0006355">
    <property type="term" value="P:regulation of DNA-templated transcription"/>
    <property type="evidence" value="ECO:0007669"/>
    <property type="project" value="InterPro"/>
</dbReference>
<organism evidence="12 13">
    <name type="scientific">Tricholomella constricta</name>
    <dbReference type="NCBI Taxonomy" id="117010"/>
    <lineage>
        <taxon>Eukaryota</taxon>
        <taxon>Fungi</taxon>
        <taxon>Dikarya</taxon>
        <taxon>Basidiomycota</taxon>
        <taxon>Agaricomycotina</taxon>
        <taxon>Agaricomycetes</taxon>
        <taxon>Agaricomycetidae</taxon>
        <taxon>Agaricales</taxon>
        <taxon>Tricholomatineae</taxon>
        <taxon>Lyophyllaceae</taxon>
        <taxon>Tricholomella</taxon>
    </lineage>
</organism>
<keyword evidence="7" id="KW-0862">Zinc</keyword>
<feature type="compositionally biased region" description="Polar residues" evidence="8">
    <location>
        <begin position="313"/>
        <end position="327"/>
    </location>
</feature>
<evidence type="ECO:0000313" key="13">
    <source>
        <dbReference type="Proteomes" id="UP000565441"/>
    </source>
</evidence>
<dbReference type="Gene3D" id="1.50.10.20">
    <property type="match status" value="1"/>
</dbReference>
<feature type="compositionally biased region" description="Pro residues" evidence="8">
    <location>
        <begin position="969"/>
        <end position="981"/>
    </location>
</feature>
<evidence type="ECO:0000313" key="12">
    <source>
        <dbReference type="EMBL" id="KAF5382601.1"/>
    </source>
</evidence>
<keyword evidence="6" id="KW-0677">Repeat</keyword>
<evidence type="ECO:0000256" key="1">
    <source>
        <dbReference type="ARBA" id="ARBA00001947"/>
    </source>
</evidence>
<feature type="compositionally biased region" description="Polar residues" evidence="8">
    <location>
        <begin position="72"/>
        <end position="84"/>
    </location>
</feature>
<dbReference type="Gene3D" id="2.30.30.1020">
    <property type="entry name" value="CCR4-NOT complex subunit 2/3/5, C-terminal domain"/>
    <property type="match status" value="1"/>
</dbReference>
<keyword evidence="4" id="KW-0808">Transferase</keyword>
<evidence type="ECO:0000256" key="4">
    <source>
        <dbReference type="ARBA" id="ARBA00022679"/>
    </source>
</evidence>
<dbReference type="PANTHER" id="PTHR11774">
    <property type="entry name" value="GERANYLGERANYL TRANSFERASE TYPE BETA SUBUNIT"/>
    <property type="match status" value="1"/>
</dbReference>
<proteinExistence type="inferred from homology"/>
<evidence type="ECO:0000256" key="3">
    <source>
        <dbReference type="ARBA" id="ARBA00022602"/>
    </source>
</evidence>
<dbReference type="GO" id="GO:0000289">
    <property type="term" value="P:nuclear-transcribed mRNA poly(A) tail shortening"/>
    <property type="evidence" value="ECO:0007669"/>
    <property type="project" value="UniProtKB-ARBA"/>
</dbReference>
<dbReference type="OrthoDB" id="2559662at2759"/>
<evidence type="ECO:0000256" key="2">
    <source>
        <dbReference type="ARBA" id="ARBA00010497"/>
    </source>
</evidence>
<keyword evidence="5" id="KW-0479">Metal-binding</keyword>
<evidence type="ECO:0000259" key="11">
    <source>
        <dbReference type="Pfam" id="PF04153"/>
    </source>
</evidence>
<keyword evidence="9" id="KW-0472">Membrane</keyword>
<evidence type="ECO:0000256" key="9">
    <source>
        <dbReference type="SAM" id="Phobius"/>
    </source>
</evidence>
<feature type="compositionally biased region" description="Low complexity" evidence="8">
    <location>
        <begin position="223"/>
        <end position="236"/>
    </location>
</feature>
<keyword evidence="3" id="KW-0637">Prenyltransferase</keyword>
<accession>A0A8H5HG78</accession>
<evidence type="ECO:0000256" key="8">
    <source>
        <dbReference type="SAM" id="MobiDB-lite"/>
    </source>
</evidence>
<feature type="compositionally biased region" description="Low complexity" evidence="8">
    <location>
        <begin position="334"/>
        <end position="347"/>
    </location>
</feature>
<dbReference type="InterPro" id="IPR038635">
    <property type="entry name" value="CCR4-NOT_su2/3/5_C_sf"/>
</dbReference>
<dbReference type="InterPro" id="IPR008930">
    <property type="entry name" value="Terpenoid_cyclase/PrenylTrfase"/>
</dbReference>
<feature type="compositionally biased region" description="Polar residues" evidence="8">
    <location>
        <begin position="128"/>
        <end position="142"/>
    </location>
</feature>
<feature type="compositionally biased region" description="Low complexity" evidence="8">
    <location>
        <begin position="92"/>
        <end position="116"/>
    </location>
</feature>
<feature type="region of interest" description="Disordered" evidence="8">
    <location>
        <begin position="310"/>
        <end position="427"/>
    </location>
</feature>
<dbReference type="InterPro" id="IPR007282">
    <property type="entry name" value="NOT2/3/5_C"/>
</dbReference>
<dbReference type="Pfam" id="PF04153">
    <property type="entry name" value="NOT2_3_5_C"/>
    <property type="match status" value="1"/>
</dbReference>
<feature type="region of interest" description="Disordered" evidence="8">
    <location>
        <begin position="959"/>
        <end position="988"/>
    </location>
</feature>
<dbReference type="GO" id="GO:0004662">
    <property type="term" value="F:CAAX-protein geranylgeranyltransferase activity"/>
    <property type="evidence" value="ECO:0007669"/>
    <property type="project" value="TreeGrafter"/>
</dbReference>
<feature type="compositionally biased region" description="Low complexity" evidence="8">
    <location>
        <begin position="395"/>
        <end position="405"/>
    </location>
</feature>
<feature type="compositionally biased region" description="Polar residues" evidence="8">
    <location>
        <begin position="406"/>
        <end position="417"/>
    </location>
</feature>
<evidence type="ECO:0000256" key="5">
    <source>
        <dbReference type="ARBA" id="ARBA00022723"/>
    </source>
</evidence>
<dbReference type="PANTHER" id="PTHR11774:SF4">
    <property type="entry name" value="GERANYLGERANYL TRANSFERASE TYPE-1 SUBUNIT BETA"/>
    <property type="match status" value="1"/>
</dbReference>
<comment type="similarity">
    <text evidence="2">Belongs to the protein prenyltransferase subunit beta family.</text>
</comment>